<gene>
    <name evidence="2" type="ORF">MIMGU_mgv1a018844mg</name>
</gene>
<dbReference type="AlphaFoldDB" id="A0A022Q283"/>
<name>A0A022Q283_ERYGU</name>
<dbReference type="PANTHER" id="PTHR34145:SF79">
    <property type="entry name" value="F-BOX DOMAIN, FBD DOMAIN, LEUCINE-RICH REPEAT DOMAIN SUPERFAMILY"/>
    <property type="match status" value="1"/>
</dbReference>
<evidence type="ECO:0000313" key="2">
    <source>
        <dbReference type="EMBL" id="EYU21243.1"/>
    </source>
</evidence>
<protein>
    <recommendedName>
        <fullName evidence="1">At1g61320/AtMIF1 LRR domain-containing protein</fullName>
    </recommendedName>
</protein>
<dbReference type="SUPFAM" id="SSF52047">
    <property type="entry name" value="RNI-like"/>
    <property type="match status" value="1"/>
</dbReference>
<dbReference type="PANTHER" id="PTHR34145">
    <property type="entry name" value="OS02G0105600 PROTEIN"/>
    <property type="match status" value="1"/>
</dbReference>
<feature type="domain" description="At1g61320/AtMIF1 LRR" evidence="1">
    <location>
        <begin position="87"/>
        <end position="258"/>
    </location>
</feature>
<dbReference type="Proteomes" id="UP000030748">
    <property type="component" value="Unassembled WGS sequence"/>
</dbReference>
<organism evidence="2 3">
    <name type="scientific">Erythranthe guttata</name>
    <name type="common">Yellow monkey flower</name>
    <name type="synonym">Mimulus guttatus</name>
    <dbReference type="NCBI Taxonomy" id="4155"/>
    <lineage>
        <taxon>Eukaryota</taxon>
        <taxon>Viridiplantae</taxon>
        <taxon>Streptophyta</taxon>
        <taxon>Embryophyta</taxon>
        <taxon>Tracheophyta</taxon>
        <taxon>Spermatophyta</taxon>
        <taxon>Magnoliopsida</taxon>
        <taxon>eudicotyledons</taxon>
        <taxon>Gunneridae</taxon>
        <taxon>Pentapetalae</taxon>
        <taxon>asterids</taxon>
        <taxon>lamiids</taxon>
        <taxon>Lamiales</taxon>
        <taxon>Phrymaceae</taxon>
        <taxon>Erythranthe</taxon>
    </lineage>
</organism>
<dbReference type="InterPro" id="IPR053772">
    <property type="entry name" value="At1g61320/At1g61330-like"/>
</dbReference>
<evidence type="ECO:0000259" key="1">
    <source>
        <dbReference type="Pfam" id="PF23622"/>
    </source>
</evidence>
<evidence type="ECO:0000313" key="3">
    <source>
        <dbReference type="Proteomes" id="UP000030748"/>
    </source>
</evidence>
<dbReference type="InterPro" id="IPR055357">
    <property type="entry name" value="LRR_At1g61320_AtMIF1"/>
</dbReference>
<keyword evidence="3" id="KW-1185">Reference proteome</keyword>
<reference evidence="2 3" key="1">
    <citation type="journal article" date="2013" name="Proc. Natl. Acad. Sci. U.S.A.">
        <title>Fine-scale variation in meiotic recombination in Mimulus inferred from population shotgun sequencing.</title>
        <authorList>
            <person name="Hellsten U."/>
            <person name="Wright K.M."/>
            <person name="Jenkins J."/>
            <person name="Shu S."/>
            <person name="Yuan Y."/>
            <person name="Wessler S.R."/>
            <person name="Schmutz J."/>
            <person name="Willis J.H."/>
            <person name="Rokhsar D.S."/>
        </authorList>
    </citation>
    <scope>NUCLEOTIDE SEQUENCE [LARGE SCALE GENOMIC DNA]</scope>
    <source>
        <strain evidence="3">cv. DUN x IM62</strain>
    </source>
</reference>
<dbReference type="Pfam" id="PF23622">
    <property type="entry name" value="LRR_At1g61320_AtMIF1"/>
    <property type="match status" value="1"/>
</dbReference>
<dbReference type="STRING" id="4155.A0A022Q283"/>
<proteinExistence type="predicted"/>
<sequence>MLDSVSTNETLTEMTKSADFFKHKRPNMYFENIGDQILKDVVRTSVLSSRWRYLWMFTSGTLDFDDWNTSTGKIMKREKFKALVNRVLNLHQGSRVDNLVIRFTNLCYQFRTSEIDSWIHFAMRKKVKGFELDFSVDDGFHCCYKFPSIEELLLLSPSSAFGSLRCLKLVDVDIDDEVIRYLLASCPYIEHLCIRDSDATMNLEVVGSLPNLRELEISNCLNIRSMEIYATNLVSCTYQGRKISSPFKNTPNLTELTLGGKFCHSFAYEPNKHSSYSDQLVKLGGRMELFPVVTSATTGGFRHKNLKVIEMCGYIGLRSEDEFIMQLIKVAALSLDVVFIDTQTDYHFYCAKESYGTNALQRSSELYDRQRRHAICCATDLKRKCISQIKFVIT</sequence>
<dbReference type="Gene3D" id="3.80.10.10">
    <property type="entry name" value="Ribonuclease Inhibitor"/>
    <property type="match status" value="1"/>
</dbReference>
<dbReference type="eggNOG" id="ENOG502S6P6">
    <property type="taxonomic scope" value="Eukaryota"/>
</dbReference>
<dbReference type="EMBL" id="KI632223">
    <property type="protein sequence ID" value="EYU21243.1"/>
    <property type="molecule type" value="Genomic_DNA"/>
</dbReference>
<dbReference type="InterPro" id="IPR032675">
    <property type="entry name" value="LRR_dom_sf"/>
</dbReference>
<accession>A0A022Q283</accession>